<feature type="transmembrane region" description="Helical" evidence="1">
    <location>
        <begin position="377"/>
        <end position="397"/>
    </location>
</feature>
<evidence type="ECO:0000313" key="2">
    <source>
        <dbReference type="EMBL" id="CAD8324873.1"/>
    </source>
</evidence>
<keyword evidence="1" id="KW-0472">Membrane</keyword>
<evidence type="ECO:0008006" key="3">
    <source>
        <dbReference type="Google" id="ProtNLM"/>
    </source>
</evidence>
<feature type="transmembrane region" description="Helical" evidence="1">
    <location>
        <begin position="486"/>
        <end position="505"/>
    </location>
</feature>
<reference evidence="2" key="1">
    <citation type="submission" date="2021-01" db="EMBL/GenBank/DDBJ databases">
        <authorList>
            <person name="Corre E."/>
            <person name="Pelletier E."/>
            <person name="Niang G."/>
            <person name="Scheremetjew M."/>
            <person name="Finn R."/>
            <person name="Kale V."/>
            <person name="Holt S."/>
            <person name="Cochrane G."/>
            <person name="Meng A."/>
            <person name="Brown T."/>
            <person name="Cohen L."/>
        </authorList>
    </citation>
    <scope>NUCLEOTIDE SEQUENCE</scope>
    <source>
        <strain evidence="2">CCMP147</strain>
    </source>
</reference>
<sequence>MYFSAIMESQVDNAIASVAVLSLLIRTVPEGVPGGDAGELLAEACHYGVAHPPGYPLFTLLSGAVMRLSRACGSGMGPAQTINALCAVLGAMTCFFIGRTTAMLCSLVMPKDAPVGPVSAISGVLFALSPLVWEYSIGAEVFALNNMLCSLLLYCAGRVAMTSSTGVVRECAIGAFISGLALSNQHTSLLFIAPIVVYAMRVLHRHKKLSVKTVSQCGMCFFFGLLPYSYLHYASRTPAPGSWGDLTSVRGFLRHIARTEYGTLKLAPNLGEVEGWFERWKAYGAHALKESHIVGLALAIVGAAHAIHREVKQIPGLSANTAFGEKRHRIGSGDVGRIHFPCSTFAATFLFYQAVWNGLFSNLPLSFPMAYAVHSRFWMQPSLILCVFSGTGIAVVLSSLDIGKKAKTCLGRILLLATYIHCAHQHFHSMDKSGSNGMVLSDYGNAILDTIPPNSLLVAHTDLDWNTVSFKKQYSQIHYLFCGEDFSLLHLFFLSLFFLFQGAVYSHLRECNPRSCCPCERPAPAVPMVSTSS</sequence>
<dbReference type="PANTHER" id="PTHR16214:SF3">
    <property type="entry name" value="TRANSMEMBRANE PROTEIN 260"/>
    <property type="match status" value="1"/>
</dbReference>
<feature type="transmembrane region" description="Helical" evidence="1">
    <location>
        <begin position="173"/>
        <end position="200"/>
    </location>
</feature>
<feature type="transmembrane region" description="Helical" evidence="1">
    <location>
        <begin position="338"/>
        <end position="357"/>
    </location>
</feature>
<feature type="transmembrane region" description="Helical" evidence="1">
    <location>
        <begin position="142"/>
        <end position="161"/>
    </location>
</feature>
<dbReference type="AlphaFoldDB" id="A0A7R9WJN7"/>
<dbReference type="InterPro" id="IPR021280">
    <property type="entry name" value="TMEM260-like"/>
</dbReference>
<accession>A0A7R9WJN7</accession>
<proteinExistence type="predicted"/>
<dbReference type="PANTHER" id="PTHR16214">
    <property type="entry name" value="TRANSMEMBRANE PROTEIN 260"/>
    <property type="match status" value="1"/>
</dbReference>
<organism evidence="2">
    <name type="scientific">Pseudictyota dubia</name>
    <dbReference type="NCBI Taxonomy" id="2749911"/>
    <lineage>
        <taxon>Eukaryota</taxon>
        <taxon>Sar</taxon>
        <taxon>Stramenopiles</taxon>
        <taxon>Ochrophyta</taxon>
        <taxon>Bacillariophyta</taxon>
        <taxon>Mediophyceae</taxon>
        <taxon>Biddulphiophycidae</taxon>
        <taxon>Eupodiscales</taxon>
        <taxon>Odontellaceae</taxon>
        <taxon>Pseudictyota</taxon>
    </lineage>
</organism>
<keyword evidence="1" id="KW-1133">Transmembrane helix</keyword>
<feature type="transmembrane region" description="Helical" evidence="1">
    <location>
        <begin position="115"/>
        <end position="135"/>
    </location>
</feature>
<dbReference type="InterPro" id="IPR052724">
    <property type="entry name" value="GT117_domain-containing"/>
</dbReference>
<dbReference type="EMBL" id="HBED01046260">
    <property type="protein sequence ID" value="CAD8324873.1"/>
    <property type="molecule type" value="Transcribed_RNA"/>
</dbReference>
<gene>
    <name evidence="2" type="ORF">TDUB1175_LOCUS23293</name>
</gene>
<protein>
    <recommendedName>
        <fullName evidence="3">DUF2723 domain-containing protein</fullName>
    </recommendedName>
</protein>
<feature type="transmembrane region" description="Helical" evidence="1">
    <location>
        <begin position="82"/>
        <end position="109"/>
    </location>
</feature>
<dbReference type="Pfam" id="PF11028">
    <property type="entry name" value="TMEM260-like"/>
    <property type="match status" value="1"/>
</dbReference>
<evidence type="ECO:0000256" key="1">
    <source>
        <dbReference type="SAM" id="Phobius"/>
    </source>
</evidence>
<keyword evidence="1" id="KW-0812">Transmembrane</keyword>
<name>A0A7R9WJN7_9STRA</name>